<dbReference type="SMART" id="SM00283">
    <property type="entry name" value="MA"/>
    <property type="match status" value="1"/>
</dbReference>
<feature type="domain" description="Methyl-accepting transducer" evidence="11">
    <location>
        <begin position="404"/>
        <end position="640"/>
    </location>
</feature>
<feature type="transmembrane region" description="Helical" evidence="10">
    <location>
        <begin position="27"/>
        <end position="47"/>
    </location>
</feature>
<dbReference type="PANTHER" id="PTHR32089:SF112">
    <property type="entry name" value="LYSOZYME-LIKE PROTEIN-RELATED"/>
    <property type="match status" value="1"/>
</dbReference>
<evidence type="ECO:0000259" key="11">
    <source>
        <dbReference type="PROSITE" id="PS50111"/>
    </source>
</evidence>
<dbReference type="PANTHER" id="PTHR32089">
    <property type="entry name" value="METHYL-ACCEPTING CHEMOTAXIS PROTEIN MCPB"/>
    <property type="match status" value="1"/>
</dbReference>
<evidence type="ECO:0000256" key="3">
    <source>
        <dbReference type="ARBA" id="ARBA00022500"/>
    </source>
</evidence>
<comment type="subcellular location">
    <subcellularLocation>
        <location evidence="1">Cell membrane</location>
        <topology evidence="1">Multi-pass membrane protein</topology>
    </subcellularLocation>
</comment>
<name>A0ABW9YM56_9GAMM</name>
<dbReference type="PRINTS" id="PR00260">
    <property type="entry name" value="CHEMTRNSDUCR"/>
</dbReference>
<keyword evidence="14" id="KW-1185">Reference proteome</keyword>
<gene>
    <name evidence="13" type="ORF">EIZ48_18930</name>
</gene>
<dbReference type="CDD" id="cd11386">
    <property type="entry name" value="MCP_signal"/>
    <property type="match status" value="1"/>
</dbReference>
<dbReference type="PROSITE" id="PS50111">
    <property type="entry name" value="CHEMOTAXIS_TRANSDUC_2"/>
    <property type="match status" value="1"/>
</dbReference>
<dbReference type="Gene3D" id="1.10.287.950">
    <property type="entry name" value="Methyl-accepting chemotaxis protein"/>
    <property type="match status" value="1"/>
</dbReference>
<dbReference type="InterPro" id="IPR003660">
    <property type="entry name" value="HAMP_dom"/>
</dbReference>
<dbReference type="SUPFAM" id="SSF58104">
    <property type="entry name" value="Methyl-accepting chemotaxis protein (MCP) signaling domain"/>
    <property type="match status" value="1"/>
</dbReference>
<dbReference type="Proteomes" id="UP000738517">
    <property type="component" value="Unassembled WGS sequence"/>
</dbReference>
<feature type="domain" description="HAMP" evidence="12">
    <location>
        <begin position="345"/>
        <end position="399"/>
    </location>
</feature>
<dbReference type="CDD" id="cd06225">
    <property type="entry name" value="HAMP"/>
    <property type="match status" value="1"/>
</dbReference>
<evidence type="ECO:0000313" key="14">
    <source>
        <dbReference type="Proteomes" id="UP000738517"/>
    </source>
</evidence>
<keyword evidence="4 10" id="KW-0812">Transmembrane</keyword>
<dbReference type="EMBL" id="RSEJ01000021">
    <property type="protein sequence ID" value="NBI54596.1"/>
    <property type="molecule type" value="Genomic_DNA"/>
</dbReference>
<comment type="caution">
    <text evidence="13">The sequence shown here is derived from an EMBL/GenBank/DDBJ whole genome shotgun (WGS) entry which is preliminary data.</text>
</comment>
<dbReference type="InterPro" id="IPR004090">
    <property type="entry name" value="Chemotax_Me-accpt_rcpt"/>
</dbReference>
<dbReference type="Pfam" id="PF02743">
    <property type="entry name" value="dCache_1"/>
    <property type="match status" value="1"/>
</dbReference>
<evidence type="ECO:0000256" key="10">
    <source>
        <dbReference type="SAM" id="Phobius"/>
    </source>
</evidence>
<evidence type="ECO:0000256" key="5">
    <source>
        <dbReference type="ARBA" id="ARBA00022989"/>
    </source>
</evidence>
<evidence type="ECO:0000256" key="9">
    <source>
        <dbReference type="PROSITE-ProRule" id="PRU00284"/>
    </source>
</evidence>
<feature type="transmembrane region" description="Helical" evidence="10">
    <location>
        <begin position="325"/>
        <end position="349"/>
    </location>
</feature>
<dbReference type="Pfam" id="PF00015">
    <property type="entry name" value="MCPsignal"/>
    <property type="match status" value="1"/>
</dbReference>
<evidence type="ECO:0000313" key="13">
    <source>
        <dbReference type="EMBL" id="NBI54596.1"/>
    </source>
</evidence>
<proteinExistence type="inferred from homology"/>
<evidence type="ECO:0000256" key="1">
    <source>
        <dbReference type="ARBA" id="ARBA00004651"/>
    </source>
</evidence>
<accession>A0ABW9YM56</accession>
<comment type="similarity">
    <text evidence="8">Belongs to the methyl-accepting chemotaxis (MCP) protein family.</text>
</comment>
<dbReference type="PROSITE" id="PS50885">
    <property type="entry name" value="HAMP"/>
    <property type="match status" value="1"/>
</dbReference>
<dbReference type="Pfam" id="PF00672">
    <property type="entry name" value="HAMP"/>
    <property type="match status" value="1"/>
</dbReference>
<dbReference type="InterPro" id="IPR004089">
    <property type="entry name" value="MCPsignal_dom"/>
</dbReference>
<evidence type="ECO:0000259" key="12">
    <source>
        <dbReference type="PROSITE" id="PS50885"/>
    </source>
</evidence>
<dbReference type="InterPro" id="IPR033479">
    <property type="entry name" value="dCache_1"/>
</dbReference>
<evidence type="ECO:0000256" key="8">
    <source>
        <dbReference type="ARBA" id="ARBA00029447"/>
    </source>
</evidence>
<dbReference type="Gene3D" id="3.30.450.20">
    <property type="entry name" value="PAS domain"/>
    <property type="match status" value="2"/>
</dbReference>
<keyword evidence="5 10" id="KW-1133">Transmembrane helix</keyword>
<dbReference type="SMART" id="SM00304">
    <property type="entry name" value="HAMP"/>
    <property type="match status" value="2"/>
</dbReference>
<evidence type="ECO:0000256" key="4">
    <source>
        <dbReference type="ARBA" id="ARBA00022692"/>
    </source>
</evidence>
<sequence length="676" mass="74775">MLLRCFSAIFFEGEGLEMASLSLVKKIITGVSLLVLFIASIGTWMAVNKISDLTQTNIRNGLATQVSEKAQFAKGYVLKYQAVVDTFLNGPDLQDFIEQRNDHEELLNSKEYNSILKYINRMNEVDSNLFSLFFSLDKTGEYFDSSGRYFDPSVDLKQRPWWKTTINNRGPWLTTAIDVRNGNLNGAIYMPVYDDSGALKFIGGADIKITALQKALLDETRYLGQGTPFLFNGNGDVMLFSGMDSEQVKELTLEKLDRENAGFSQLRQAEHNTATWFSEVEWQGRKQLVAIQDIALDYPKMDWKLALMVPMSMVEEPVSAARMQAIIFAVLGVVVLAGALGLFCMKSLAPLNQAAMAMRDIAHGDGDLTQRLSMEREDEIGRVAVAFNDFASKIQGLIKHSRELAGHVEQNSRGMEQTIKATNDAVQVQKDELDQIATAATEMGHAVREISANAEQTRTMTQDAEGLVSTSHTTVLSAIRNVELLSEEIFNAEELVLNLRHDADQIGQVLGVISDIADQTNLLALNAAIEAARAGEYGRGFAVVADEVRSLASKTQQSTVDIRKIIEQLQSNTQNVASVMGRNRTQAEQTTTESRNVGEVLDQIMSAISNIQAQTEQIACATSEQTEVVQEIGRNVNRVNDMADETSAQMEVAVSETQQLNHNNGELQKAINQFKV</sequence>
<evidence type="ECO:0000256" key="6">
    <source>
        <dbReference type="ARBA" id="ARBA00023136"/>
    </source>
</evidence>
<organism evidence="13 14">
    <name type="scientific">Photobacterium alginatilyticum</name>
    <dbReference type="NCBI Taxonomy" id="1775171"/>
    <lineage>
        <taxon>Bacteria</taxon>
        <taxon>Pseudomonadati</taxon>
        <taxon>Pseudomonadota</taxon>
        <taxon>Gammaproteobacteria</taxon>
        <taxon>Vibrionales</taxon>
        <taxon>Vibrionaceae</taxon>
        <taxon>Photobacterium</taxon>
    </lineage>
</organism>
<protein>
    <submittedName>
        <fullName evidence="13">Methyl-accepting chemotaxis protein</fullName>
    </submittedName>
</protein>
<reference evidence="13 14" key="1">
    <citation type="journal article" date="2017" name="Int. J. Syst. Evol. Microbiol.">
        <title>Photobacterium alginatilyticum sp. nov., a marine bacterium isolated from bottom seawater.</title>
        <authorList>
            <person name="Wang X."/>
            <person name="Wang Y."/>
            <person name="Yang X."/>
            <person name="Sun H."/>
            <person name="Li B."/>
            <person name="Zhang X.H."/>
        </authorList>
    </citation>
    <scope>NUCLEOTIDE SEQUENCE [LARGE SCALE GENOMIC DNA]</scope>
    <source>
        <strain evidence="13 14">P03D4</strain>
    </source>
</reference>
<keyword evidence="6 10" id="KW-0472">Membrane</keyword>
<keyword evidence="3" id="KW-0145">Chemotaxis</keyword>
<evidence type="ECO:0000256" key="7">
    <source>
        <dbReference type="ARBA" id="ARBA00023224"/>
    </source>
</evidence>
<keyword evidence="2" id="KW-1003">Cell membrane</keyword>
<keyword evidence="7 9" id="KW-0807">Transducer</keyword>
<evidence type="ECO:0000256" key="2">
    <source>
        <dbReference type="ARBA" id="ARBA00022475"/>
    </source>
</evidence>